<dbReference type="EMBL" id="CAUYUJ010020703">
    <property type="protein sequence ID" value="CAK0899965.1"/>
    <property type="molecule type" value="Genomic_DNA"/>
</dbReference>
<evidence type="ECO:0000313" key="2">
    <source>
        <dbReference type="EMBL" id="CAK0899965.1"/>
    </source>
</evidence>
<evidence type="ECO:0000313" key="3">
    <source>
        <dbReference type="Proteomes" id="UP001189429"/>
    </source>
</evidence>
<protein>
    <submittedName>
        <fullName evidence="2">Uncharacterized protein</fullName>
    </submittedName>
</protein>
<accession>A0ABN9XJW3</accession>
<dbReference type="Proteomes" id="UP001189429">
    <property type="component" value="Unassembled WGS sequence"/>
</dbReference>
<feature type="region of interest" description="Disordered" evidence="1">
    <location>
        <begin position="135"/>
        <end position="179"/>
    </location>
</feature>
<name>A0ABN9XJW3_9DINO</name>
<proteinExistence type="predicted"/>
<comment type="caution">
    <text evidence="2">The sequence shown here is derived from an EMBL/GenBank/DDBJ whole genome shotgun (WGS) entry which is preliminary data.</text>
</comment>
<keyword evidence="3" id="KW-1185">Reference proteome</keyword>
<evidence type="ECO:0000256" key="1">
    <source>
        <dbReference type="SAM" id="MobiDB-lite"/>
    </source>
</evidence>
<sequence>MFQSGQLHFSAGRHKMELWSPVEAEWLSSEAPECPRAELTELSLSRMSFDDWGDRVLSAAEGLQKWTWRATCQQCRQEGRFVWRAPRGRRGGGSTYYCAECWHGHCGSAHWVCESLHEMKEWDEWMRTPTSPELVEEADAEEADAELVEMTRSPDPELVEEAEAEPASSEQSWFALAPE</sequence>
<reference evidence="2" key="1">
    <citation type="submission" date="2023-10" db="EMBL/GenBank/DDBJ databases">
        <authorList>
            <person name="Chen Y."/>
            <person name="Shah S."/>
            <person name="Dougan E. K."/>
            <person name="Thang M."/>
            <person name="Chan C."/>
        </authorList>
    </citation>
    <scope>NUCLEOTIDE SEQUENCE [LARGE SCALE GENOMIC DNA]</scope>
</reference>
<organism evidence="2 3">
    <name type="scientific">Prorocentrum cordatum</name>
    <dbReference type="NCBI Taxonomy" id="2364126"/>
    <lineage>
        <taxon>Eukaryota</taxon>
        <taxon>Sar</taxon>
        <taxon>Alveolata</taxon>
        <taxon>Dinophyceae</taxon>
        <taxon>Prorocentrales</taxon>
        <taxon>Prorocentraceae</taxon>
        <taxon>Prorocentrum</taxon>
    </lineage>
</organism>
<gene>
    <name evidence="2" type="ORF">PCOR1329_LOCUS77378</name>
</gene>
<feature type="compositionally biased region" description="Acidic residues" evidence="1">
    <location>
        <begin position="135"/>
        <end position="147"/>
    </location>
</feature>